<dbReference type="AlphaFoldDB" id="A0A830DAA7"/>
<proteinExistence type="predicted"/>
<evidence type="ECO:0000313" key="1">
    <source>
        <dbReference type="EMBL" id="GFQ08891.1"/>
    </source>
</evidence>
<protein>
    <submittedName>
        <fullName evidence="1">Uncharacterized protein</fullName>
    </submittedName>
</protein>
<sequence>MLLKTERGLFSLGEVELKGLNLRAIETGFEMGSRMLVYGILVLYSNSAETINKKIKLLQRFGFTKDECNEVFVEARFALRRPKRN</sequence>
<accession>A0A830DAA7</accession>
<dbReference type="Proteomes" id="UP000653305">
    <property type="component" value="Unassembled WGS sequence"/>
</dbReference>
<reference evidence="1" key="1">
    <citation type="submission" date="2020-07" db="EMBL/GenBank/DDBJ databases">
        <title>Ethylene signaling mediates host invasion by parasitic plants.</title>
        <authorList>
            <person name="Yoshida S."/>
        </authorList>
    </citation>
    <scope>NUCLEOTIDE SEQUENCE</scope>
    <source>
        <strain evidence="1">Okayama</strain>
    </source>
</reference>
<gene>
    <name evidence="1" type="ORF">PHJA_003033200</name>
</gene>
<keyword evidence="2" id="KW-1185">Reference proteome</keyword>
<dbReference type="OrthoDB" id="637682at2759"/>
<comment type="caution">
    <text evidence="1">The sequence shown here is derived from an EMBL/GenBank/DDBJ whole genome shotgun (WGS) entry which is preliminary data.</text>
</comment>
<evidence type="ECO:0000313" key="2">
    <source>
        <dbReference type="Proteomes" id="UP000653305"/>
    </source>
</evidence>
<dbReference type="EMBL" id="BMAC01010501">
    <property type="protein sequence ID" value="GFQ08891.1"/>
    <property type="molecule type" value="Genomic_DNA"/>
</dbReference>
<name>A0A830DAA7_9LAMI</name>
<organism evidence="1 2">
    <name type="scientific">Phtheirospermum japonicum</name>
    <dbReference type="NCBI Taxonomy" id="374723"/>
    <lineage>
        <taxon>Eukaryota</taxon>
        <taxon>Viridiplantae</taxon>
        <taxon>Streptophyta</taxon>
        <taxon>Embryophyta</taxon>
        <taxon>Tracheophyta</taxon>
        <taxon>Spermatophyta</taxon>
        <taxon>Magnoliopsida</taxon>
        <taxon>eudicotyledons</taxon>
        <taxon>Gunneridae</taxon>
        <taxon>Pentapetalae</taxon>
        <taxon>asterids</taxon>
        <taxon>lamiids</taxon>
        <taxon>Lamiales</taxon>
        <taxon>Orobanchaceae</taxon>
        <taxon>Orobanchaceae incertae sedis</taxon>
        <taxon>Phtheirospermum</taxon>
    </lineage>
</organism>